<evidence type="ECO:0008006" key="3">
    <source>
        <dbReference type="Google" id="ProtNLM"/>
    </source>
</evidence>
<dbReference type="InterPro" id="IPR011009">
    <property type="entry name" value="Kinase-like_dom_sf"/>
</dbReference>
<evidence type="ECO:0000313" key="2">
    <source>
        <dbReference type="Proteomes" id="UP000230423"/>
    </source>
</evidence>
<reference evidence="1 2" key="1">
    <citation type="submission" date="2015-09" db="EMBL/GenBank/DDBJ databases">
        <title>Draft genome of the parasitic nematode Teladorsagia circumcincta isolate WARC Sus (inbred).</title>
        <authorList>
            <person name="Mitreva M."/>
        </authorList>
    </citation>
    <scope>NUCLEOTIDE SEQUENCE [LARGE SCALE GENOMIC DNA]</scope>
    <source>
        <strain evidence="1 2">S</strain>
    </source>
</reference>
<evidence type="ECO:0000313" key="1">
    <source>
        <dbReference type="EMBL" id="PIO74210.1"/>
    </source>
</evidence>
<dbReference type="CDD" id="cd00173">
    <property type="entry name" value="SH2"/>
    <property type="match status" value="1"/>
</dbReference>
<accession>A0A2G9UXH4</accession>
<proteinExistence type="predicted"/>
<sequence>MTLCTAKETMATLDSQTTERNADAELDADLLTMNTEKVSLGNIPQDFISFILEKPGDFCISTNSLASYVLSIKSDKDKTFHLALETVAKGFRIRSMLFATGATIGELIYNIRDSSLDVLSGVLGCPVYPRRLITKDVLRHFRIFEGDCVISKKLSHEDNHFKYYRSHILMNNEFVDVILKENRRMNTAEWREYMYDELRVSFLATELNLPMRTVHGILRADNGYVIYDIKPGCDFPRFLDENEEKLDLGTRIKLCRALASVMSGLYNADIYSGAVKLENFYVYYVDAMPYGRIKLVFTEGADLTPLEKTRPVDSGDFTQMAPEVSWTRLLTPEAGVYSMGLVLRHVLGDISEISPQDPNASLLPRVKALIGKCVHPRPSERPSMNGIFLELDNASNNVQHTRQQRWTPV</sequence>
<gene>
    <name evidence="1" type="ORF">TELCIR_03793</name>
</gene>
<dbReference type="Proteomes" id="UP000230423">
    <property type="component" value="Unassembled WGS sequence"/>
</dbReference>
<dbReference type="EMBL" id="KZ345316">
    <property type="protein sequence ID" value="PIO74210.1"/>
    <property type="molecule type" value="Genomic_DNA"/>
</dbReference>
<name>A0A2G9UXH4_TELCI</name>
<protein>
    <recommendedName>
        <fullName evidence="3">Protein kinase domain-containing protein</fullName>
    </recommendedName>
</protein>
<keyword evidence="2" id="KW-1185">Reference proteome</keyword>
<organism evidence="1 2">
    <name type="scientific">Teladorsagia circumcincta</name>
    <name type="common">Brown stomach worm</name>
    <name type="synonym">Ostertagia circumcincta</name>
    <dbReference type="NCBI Taxonomy" id="45464"/>
    <lineage>
        <taxon>Eukaryota</taxon>
        <taxon>Metazoa</taxon>
        <taxon>Ecdysozoa</taxon>
        <taxon>Nematoda</taxon>
        <taxon>Chromadorea</taxon>
        <taxon>Rhabditida</taxon>
        <taxon>Rhabditina</taxon>
        <taxon>Rhabditomorpha</taxon>
        <taxon>Strongyloidea</taxon>
        <taxon>Trichostrongylidae</taxon>
        <taxon>Teladorsagia</taxon>
    </lineage>
</organism>
<dbReference type="AlphaFoldDB" id="A0A2G9UXH4"/>
<dbReference type="Gene3D" id="1.10.510.10">
    <property type="entry name" value="Transferase(Phosphotransferase) domain 1"/>
    <property type="match status" value="1"/>
</dbReference>
<dbReference type="OrthoDB" id="5794369at2759"/>
<dbReference type="SUPFAM" id="SSF56112">
    <property type="entry name" value="Protein kinase-like (PK-like)"/>
    <property type="match status" value="1"/>
</dbReference>